<organism evidence="3 4">
    <name type="scientific">Nocardiopsis gilva YIM 90087</name>
    <dbReference type="NCBI Taxonomy" id="1235441"/>
    <lineage>
        <taxon>Bacteria</taxon>
        <taxon>Bacillati</taxon>
        <taxon>Actinomycetota</taxon>
        <taxon>Actinomycetes</taxon>
        <taxon>Streptosporangiales</taxon>
        <taxon>Nocardiopsidaceae</taxon>
        <taxon>Nocardiopsis</taxon>
    </lineage>
</organism>
<evidence type="ECO:0000313" key="3">
    <source>
        <dbReference type="EMBL" id="ASU85591.1"/>
    </source>
</evidence>
<protein>
    <submittedName>
        <fullName evidence="3">Uncharacterized protein</fullName>
    </submittedName>
</protein>
<name>A0A223SBN8_9ACTN</name>
<dbReference type="KEGG" id="ngv:CDO52_24795"/>
<dbReference type="Proteomes" id="UP000215005">
    <property type="component" value="Chromosome"/>
</dbReference>
<keyword evidence="4" id="KW-1185">Reference proteome</keyword>
<evidence type="ECO:0000256" key="1">
    <source>
        <dbReference type="SAM" id="Coils"/>
    </source>
</evidence>
<dbReference type="AlphaFoldDB" id="A0A223SBN8"/>
<dbReference type="OrthoDB" id="10010770at2"/>
<proteinExistence type="predicted"/>
<evidence type="ECO:0000313" key="4">
    <source>
        <dbReference type="Proteomes" id="UP000215005"/>
    </source>
</evidence>
<evidence type="ECO:0000256" key="2">
    <source>
        <dbReference type="SAM" id="MobiDB-lite"/>
    </source>
</evidence>
<keyword evidence="1" id="KW-0175">Coiled coil</keyword>
<accession>A0A223SBN8</accession>
<dbReference type="EMBL" id="CP022753">
    <property type="protein sequence ID" value="ASU85591.1"/>
    <property type="molecule type" value="Genomic_DNA"/>
</dbReference>
<feature type="compositionally biased region" description="Low complexity" evidence="2">
    <location>
        <begin position="50"/>
        <end position="74"/>
    </location>
</feature>
<gene>
    <name evidence="3" type="ORF">CDO52_24795</name>
</gene>
<feature type="compositionally biased region" description="Basic and acidic residues" evidence="2">
    <location>
        <begin position="1"/>
        <end position="14"/>
    </location>
</feature>
<feature type="region of interest" description="Disordered" evidence="2">
    <location>
        <begin position="1"/>
        <end position="74"/>
    </location>
</feature>
<feature type="coiled-coil region" evidence="1">
    <location>
        <begin position="114"/>
        <end position="141"/>
    </location>
</feature>
<dbReference type="RefSeq" id="WP_017618878.1">
    <property type="nucleotide sequence ID" value="NZ_ANBG01000199.1"/>
</dbReference>
<reference evidence="3 4" key="1">
    <citation type="submission" date="2017-08" db="EMBL/GenBank/DDBJ databases">
        <title>The complete genome sequence of Nocardiopsis gilva YIM 90087.</title>
        <authorList>
            <person name="Yin M."/>
            <person name="Tang S."/>
        </authorList>
    </citation>
    <scope>NUCLEOTIDE SEQUENCE [LARGE SCALE GENOMIC DNA]</scope>
    <source>
        <strain evidence="3 4">YIM 90087</strain>
    </source>
</reference>
<sequence length="191" mass="19811">MTERERDDHERGPEESGGVYIAGSMIGGAAATGADSEAEDSSRKEGGPTAADLPAPSSRLSSAPPGQTVVGGHFAGGAVATGARSKAADRSVRIDTAHREFAESLACVRRELAKRERTFEVEAVDRELAEAEQQIESTGTVGRSLLDRLVSLFSGGSTILQSVTDSAVALEALKNIASTTQLAAGELEPDE</sequence>